<feature type="domain" description="EAL" evidence="11">
    <location>
        <begin position="277"/>
        <end position="531"/>
    </location>
</feature>
<dbReference type="SMART" id="SM00052">
    <property type="entry name" value="EAL"/>
    <property type="match status" value="1"/>
</dbReference>
<dbReference type="PANTHER" id="PTHR33121">
    <property type="entry name" value="CYCLIC DI-GMP PHOSPHODIESTERASE PDEF"/>
    <property type="match status" value="1"/>
</dbReference>
<evidence type="ECO:0000256" key="6">
    <source>
        <dbReference type="ARBA" id="ARBA00022801"/>
    </source>
</evidence>
<dbReference type="CDD" id="cd01948">
    <property type="entry name" value="EAL"/>
    <property type="match status" value="1"/>
</dbReference>
<organism evidence="12 13">
    <name type="scientific">Jeongeupia naejangsanensis</name>
    <dbReference type="NCBI Taxonomy" id="613195"/>
    <lineage>
        <taxon>Bacteria</taxon>
        <taxon>Pseudomonadati</taxon>
        <taxon>Pseudomonadota</taxon>
        <taxon>Betaproteobacteria</taxon>
        <taxon>Neisseriales</taxon>
        <taxon>Chitinibacteraceae</taxon>
        <taxon>Jeongeupia</taxon>
    </lineage>
</organism>
<comment type="subcellular location">
    <subcellularLocation>
        <location evidence="1">Cell membrane</location>
        <topology evidence="1">Multi-pass membrane protein</topology>
    </subcellularLocation>
</comment>
<keyword evidence="5 10" id="KW-0812">Transmembrane</keyword>
<dbReference type="PANTHER" id="PTHR33121:SF80">
    <property type="entry name" value="CYCLIC DI-GMP PHOSPHODIESTERASE PDEL"/>
    <property type="match status" value="1"/>
</dbReference>
<proteinExistence type="predicted"/>
<feature type="transmembrane region" description="Helical" evidence="10">
    <location>
        <begin position="34"/>
        <end position="55"/>
    </location>
</feature>
<sequence>MPRRLAFFLFRSPTYTGSELPQARPGRWAWPRLLISLLVALPLPLLGLGVGVFQAQRQLQRQAERSVAETIERLDQILDSSRQAAESVQSLISETCNVDNQHLLQWRAATNPYVRSINLARGGRLYCSSLLGPISLDLETSTFVDGRLRLMAGNFATPDIPLLVLRYSANGGSAMAVVDSRYLRAVLQLAIQEGDLYLKVGNLRMGLDGRVSNAPIPELSEAFAQRASNSHPYTVIAGSPTGSVENHLLNYTLPFLALTAAGGLFVGLICYRLLGRPSSPRTILRRALEAKQFEPFLQPIVDACDGRWVGAEVLMRWRLPGEGLIRPDLFIPMAERTGLILPMTRDLMQQVAAVLAPHAADLPPHCHLGFNISAAHCRDPQLLDDCRSFLAAFPPGSIELWLELTERELIEPTEESDQLFQQLSAIGVKVAIDDFGIGHASLNYLQRFKVDALKIDQSFVQHIGADTLSGHLLDTLVELATRLDIDLVAEGVETKAQLDYLQALGIPYLQGYLFGRPMPAHEFMPALHQHRNAVGDTIDHQQ</sequence>
<evidence type="ECO:0000256" key="5">
    <source>
        <dbReference type="ARBA" id="ARBA00022692"/>
    </source>
</evidence>
<dbReference type="InterPro" id="IPR024744">
    <property type="entry name" value="CSS-motif_dom"/>
</dbReference>
<evidence type="ECO:0000256" key="2">
    <source>
        <dbReference type="ARBA" id="ARBA00012282"/>
    </source>
</evidence>
<keyword evidence="4" id="KW-0973">c-di-GMP</keyword>
<keyword evidence="8 10" id="KW-0472">Membrane</keyword>
<evidence type="ECO:0000256" key="3">
    <source>
        <dbReference type="ARBA" id="ARBA00022475"/>
    </source>
</evidence>
<name>A0ABS2BF80_9NEIS</name>
<evidence type="ECO:0000256" key="1">
    <source>
        <dbReference type="ARBA" id="ARBA00004651"/>
    </source>
</evidence>
<evidence type="ECO:0000313" key="13">
    <source>
        <dbReference type="Proteomes" id="UP000809431"/>
    </source>
</evidence>
<gene>
    <name evidence="12" type="ORF">JMJ54_00380</name>
</gene>
<evidence type="ECO:0000256" key="4">
    <source>
        <dbReference type="ARBA" id="ARBA00022636"/>
    </source>
</evidence>
<dbReference type="EC" id="3.1.4.52" evidence="2"/>
<dbReference type="InterPro" id="IPR050706">
    <property type="entry name" value="Cyclic-di-GMP_PDE-like"/>
</dbReference>
<dbReference type="Gene3D" id="3.20.20.450">
    <property type="entry name" value="EAL domain"/>
    <property type="match status" value="1"/>
</dbReference>
<dbReference type="PROSITE" id="PS50883">
    <property type="entry name" value="EAL"/>
    <property type="match status" value="1"/>
</dbReference>
<keyword evidence="3" id="KW-1003">Cell membrane</keyword>
<protein>
    <recommendedName>
        <fullName evidence="2">cyclic-guanylate-specific phosphodiesterase</fullName>
        <ecNumber evidence="2">3.1.4.52</ecNumber>
    </recommendedName>
</protein>
<accession>A0ABS2BF80</accession>
<feature type="transmembrane region" description="Helical" evidence="10">
    <location>
        <begin position="255"/>
        <end position="274"/>
    </location>
</feature>
<evidence type="ECO:0000256" key="10">
    <source>
        <dbReference type="SAM" id="Phobius"/>
    </source>
</evidence>
<dbReference type="EMBL" id="JAESND010000001">
    <property type="protein sequence ID" value="MBM3114268.1"/>
    <property type="molecule type" value="Genomic_DNA"/>
</dbReference>
<comment type="catalytic activity">
    <reaction evidence="9">
        <text>3',3'-c-di-GMP + H2O = 5'-phosphoguanylyl(3'-&gt;5')guanosine + H(+)</text>
        <dbReference type="Rhea" id="RHEA:24902"/>
        <dbReference type="ChEBI" id="CHEBI:15377"/>
        <dbReference type="ChEBI" id="CHEBI:15378"/>
        <dbReference type="ChEBI" id="CHEBI:58754"/>
        <dbReference type="ChEBI" id="CHEBI:58805"/>
        <dbReference type="EC" id="3.1.4.52"/>
    </reaction>
</comment>
<keyword evidence="7 10" id="KW-1133">Transmembrane helix</keyword>
<dbReference type="Pfam" id="PF00563">
    <property type="entry name" value="EAL"/>
    <property type="match status" value="1"/>
</dbReference>
<dbReference type="Pfam" id="PF12792">
    <property type="entry name" value="CSS-motif"/>
    <property type="match status" value="1"/>
</dbReference>
<keyword evidence="13" id="KW-1185">Reference proteome</keyword>
<dbReference type="Proteomes" id="UP000809431">
    <property type="component" value="Unassembled WGS sequence"/>
</dbReference>
<dbReference type="RefSeq" id="WP_203535974.1">
    <property type="nucleotide sequence ID" value="NZ_JAESND010000001.1"/>
</dbReference>
<dbReference type="InterPro" id="IPR035919">
    <property type="entry name" value="EAL_sf"/>
</dbReference>
<evidence type="ECO:0000259" key="11">
    <source>
        <dbReference type="PROSITE" id="PS50883"/>
    </source>
</evidence>
<comment type="caution">
    <text evidence="12">The sequence shown here is derived from an EMBL/GenBank/DDBJ whole genome shotgun (WGS) entry which is preliminary data.</text>
</comment>
<evidence type="ECO:0000256" key="8">
    <source>
        <dbReference type="ARBA" id="ARBA00023136"/>
    </source>
</evidence>
<reference evidence="12 13" key="1">
    <citation type="submission" date="2021-01" db="EMBL/GenBank/DDBJ databases">
        <title>Draft Genome Sequence and Polyhydroxyalkanoate Biosynthetic Potential of Jeongeupia naejangsanensis Type Strain DSM 24253.</title>
        <authorList>
            <person name="Turrini P."/>
            <person name="Artuso I."/>
            <person name="Lugli G.A."/>
            <person name="Frangipani E."/>
            <person name="Ventura M."/>
            <person name="Visca P."/>
        </authorList>
    </citation>
    <scope>NUCLEOTIDE SEQUENCE [LARGE SCALE GENOMIC DNA]</scope>
    <source>
        <strain evidence="12 13">DSM 24253</strain>
    </source>
</reference>
<evidence type="ECO:0000313" key="12">
    <source>
        <dbReference type="EMBL" id="MBM3114268.1"/>
    </source>
</evidence>
<evidence type="ECO:0000256" key="9">
    <source>
        <dbReference type="ARBA" id="ARBA00034290"/>
    </source>
</evidence>
<dbReference type="InterPro" id="IPR001633">
    <property type="entry name" value="EAL_dom"/>
</dbReference>
<evidence type="ECO:0000256" key="7">
    <source>
        <dbReference type="ARBA" id="ARBA00022989"/>
    </source>
</evidence>
<keyword evidence="6" id="KW-0378">Hydrolase</keyword>
<dbReference type="SUPFAM" id="SSF141868">
    <property type="entry name" value="EAL domain-like"/>
    <property type="match status" value="1"/>
</dbReference>